<keyword evidence="1" id="KW-1133">Transmembrane helix</keyword>
<dbReference type="GeneID" id="64408513"/>
<gene>
    <name evidence="2" type="ORF">NCTC12967_02831</name>
</gene>
<feature type="transmembrane region" description="Helical" evidence="1">
    <location>
        <begin position="7"/>
        <end position="24"/>
    </location>
</feature>
<name>A0A3S4UWJ1_9ACTN</name>
<feature type="transmembrane region" description="Helical" evidence="1">
    <location>
        <begin position="30"/>
        <end position="50"/>
    </location>
</feature>
<keyword evidence="1" id="KW-0472">Membrane</keyword>
<dbReference type="RefSeq" id="WP_159424541.1">
    <property type="nucleotide sequence ID" value="NZ_CAJZDL010000062.1"/>
</dbReference>
<keyword evidence="1" id="KW-0812">Transmembrane</keyword>
<dbReference type="Proteomes" id="UP000273044">
    <property type="component" value="Chromosome"/>
</dbReference>
<evidence type="ECO:0000313" key="3">
    <source>
        <dbReference type="Proteomes" id="UP000273044"/>
    </source>
</evidence>
<accession>A0A3S4UWJ1</accession>
<proteinExistence type="predicted"/>
<protein>
    <submittedName>
        <fullName evidence="2">Uncharacterized protein</fullName>
    </submittedName>
</protein>
<organism evidence="2 3">
    <name type="scientific">Arachnia propionica</name>
    <dbReference type="NCBI Taxonomy" id="1750"/>
    <lineage>
        <taxon>Bacteria</taxon>
        <taxon>Bacillati</taxon>
        <taxon>Actinomycetota</taxon>
        <taxon>Actinomycetes</taxon>
        <taxon>Propionibacteriales</taxon>
        <taxon>Propionibacteriaceae</taxon>
        <taxon>Arachnia</taxon>
    </lineage>
</organism>
<evidence type="ECO:0000256" key="1">
    <source>
        <dbReference type="SAM" id="Phobius"/>
    </source>
</evidence>
<evidence type="ECO:0000313" key="2">
    <source>
        <dbReference type="EMBL" id="VEH71509.1"/>
    </source>
</evidence>
<dbReference type="AlphaFoldDB" id="A0A3S4UWJ1"/>
<keyword evidence="3" id="KW-1185">Reference proteome</keyword>
<reference evidence="2 3" key="1">
    <citation type="submission" date="2018-12" db="EMBL/GenBank/DDBJ databases">
        <authorList>
            <consortium name="Pathogen Informatics"/>
        </authorList>
    </citation>
    <scope>NUCLEOTIDE SEQUENCE [LARGE SCALE GENOMIC DNA]</scope>
    <source>
        <strain evidence="2 3">NCTC12967</strain>
    </source>
</reference>
<sequence length="53" mass="5664">MSNRASVAALILIALFGIFSFVFLGNRAFAIGAVVAISLVAIARIVRIWAFKP</sequence>
<dbReference type="EMBL" id="LR134406">
    <property type="protein sequence ID" value="VEH71509.1"/>
    <property type="molecule type" value="Genomic_DNA"/>
</dbReference>